<keyword evidence="4" id="KW-1185">Reference proteome</keyword>
<organism evidence="3 4">
    <name type="scientific">Streptomyces phaeoluteigriseus</name>
    <dbReference type="NCBI Taxonomy" id="114686"/>
    <lineage>
        <taxon>Bacteria</taxon>
        <taxon>Bacillati</taxon>
        <taxon>Actinomycetota</taxon>
        <taxon>Actinomycetes</taxon>
        <taxon>Kitasatosporales</taxon>
        <taxon>Streptomycetaceae</taxon>
        <taxon>Streptomyces</taxon>
        <taxon>Streptomyces aurantiacus group</taxon>
    </lineage>
</organism>
<dbReference type="RefSeq" id="WP_252554823.1">
    <property type="nucleotide sequence ID" value="NZ_CP099468.1"/>
</dbReference>
<evidence type="ECO:0000313" key="3">
    <source>
        <dbReference type="EMBL" id="USQ88550.1"/>
    </source>
</evidence>
<keyword evidence="3" id="KW-0547">Nucleotide-binding</keyword>
<keyword evidence="3" id="KW-0067">ATP-binding</keyword>
<dbReference type="PANTHER" id="PTHR35526">
    <property type="entry name" value="ANTI-SIGMA-F FACTOR RSBW-RELATED"/>
    <property type="match status" value="1"/>
</dbReference>
<dbReference type="EMBL" id="CP099468">
    <property type="protein sequence ID" value="USQ88550.1"/>
    <property type="molecule type" value="Genomic_DNA"/>
</dbReference>
<proteinExistence type="predicted"/>
<protein>
    <submittedName>
        <fullName evidence="3">ATP-binding protein</fullName>
    </submittedName>
</protein>
<feature type="domain" description="Histidine kinase/HSP90-like ATPase" evidence="2">
    <location>
        <begin position="10"/>
        <end position="121"/>
    </location>
</feature>
<sequence length="220" mass="23536">MTRKPWDLAFTAEPAEVAGLRRIMRLHLGIWGLHGVIDEAQLCVSELVSNVITHVGPGTPATLAVSMSGVHLRIEIHDPDTRALPTLLSPKVDSEGGRGMALVDAVADRWGVELGPERKVTWCELATGLASTDGHVECPGVRRAEALLEMCAAANPPRLPGAGRLGRATAEESVIRVITDLLHWLHAHGCDAEDALDHAQTRYDAELDGTGDGFSHRSSA</sequence>
<keyword evidence="1" id="KW-0723">Serine/threonine-protein kinase</keyword>
<dbReference type="Pfam" id="PF13581">
    <property type="entry name" value="HATPase_c_2"/>
    <property type="match status" value="1"/>
</dbReference>
<dbReference type="Proteomes" id="UP001056374">
    <property type="component" value="Chromosome"/>
</dbReference>
<evidence type="ECO:0000259" key="2">
    <source>
        <dbReference type="Pfam" id="PF13581"/>
    </source>
</evidence>
<dbReference type="InterPro" id="IPR003594">
    <property type="entry name" value="HATPase_dom"/>
</dbReference>
<dbReference type="Gene3D" id="3.30.565.10">
    <property type="entry name" value="Histidine kinase-like ATPase, C-terminal domain"/>
    <property type="match status" value="1"/>
</dbReference>
<keyword evidence="1" id="KW-0418">Kinase</keyword>
<gene>
    <name evidence="3" type="ORF">NFX46_35230</name>
</gene>
<dbReference type="InterPro" id="IPR050267">
    <property type="entry name" value="Anti-sigma-factor_SerPK"/>
</dbReference>
<name>A0ABY4ZJ80_9ACTN</name>
<dbReference type="GO" id="GO:0005524">
    <property type="term" value="F:ATP binding"/>
    <property type="evidence" value="ECO:0007669"/>
    <property type="project" value="UniProtKB-KW"/>
</dbReference>
<evidence type="ECO:0000256" key="1">
    <source>
        <dbReference type="ARBA" id="ARBA00022527"/>
    </source>
</evidence>
<keyword evidence="1" id="KW-0808">Transferase</keyword>
<accession>A0ABY4ZJ80</accession>
<dbReference type="InterPro" id="IPR036890">
    <property type="entry name" value="HATPase_C_sf"/>
</dbReference>
<dbReference type="PANTHER" id="PTHR35526:SF3">
    <property type="entry name" value="ANTI-SIGMA-F FACTOR RSBW"/>
    <property type="match status" value="1"/>
</dbReference>
<dbReference type="SUPFAM" id="SSF55874">
    <property type="entry name" value="ATPase domain of HSP90 chaperone/DNA topoisomerase II/histidine kinase"/>
    <property type="match status" value="1"/>
</dbReference>
<reference evidence="3" key="1">
    <citation type="submission" date="2022-06" db="EMBL/GenBank/DDBJ databases">
        <title>Complete genome sequence of soil microorganisms Streptomyces sp. Qhu-M197 isolated from Alpine meadows habitats on the Tibetan Plateau.</title>
        <authorList>
            <person name="Zhang B."/>
            <person name="Xiang X."/>
            <person name="Fan J."/>
        </authorList>
    </citation>
    <scope>NUCLEOTIDE SEQUENCE</scope>
    <source>
        <strain evidence="3">Qhu-M197</strain>
    </source>
</reference>
<evidence type="ECO:0000313" key="4">
    <source>
        <dbReference type="Proteomes" id="UP001056374"/>
    </source>
</evidence>
<dbReference type="CDD" id="cd16936">
    <property type="entry name" value="HATPase_RsbW-like"/>
    <property type="match status" value="1"/>
</dbReference>